<organism evidence="1 2">
    <name type="scientific">Cedratvirus kamchatka</name>
    <dbReference type="NCBI Taxonomy" id="2716914"/>
    <lineage>
        <taxon>Viruses</taxon>
        <taxon>Pithoviruses</taxon>
        <taxon>Orthocedratvirinae</taxon>
        <taxon>Alphacedratvirus</taxon>
        <taxon>Alphacedratvirus rossiense</taxon>
    </lineage>
</organism>
<reference evidence="1" key="1">
    <citation type="submission" date="2019-12" db="EMBL/GenBank/DDBJ databases">
        <title>The DNA Methylation Landscape of Giant Viruses.</title>
        <authorList>
            <person name="Jeudy S."/>
            <person name="Rigou S."/>
            <person name="Alempic J.-M."/>
            <person name="Claverie J.-M."/>
            <person name="Abergel C."/>
            <person name="Legendre M."/>
        </authorList>
    </citation>
    <scope>NUCLEOTIDE SEQUENCE</scope>
    <source>
        <strain evidence="1">P4</strain>
    </source>
</reference>
<sequence length="110" mass="12831">MQIQDNKPLLHDNILLYCYSDKPKKTLEITINGKYTSEQSFKNLFFIDTGLEKGSFIRFVYVKFGYIGSHGYYFKVQECVEELILELYKDKLTLNGLEPRMLSDPTCVLS</sequence>
<dbReference type="EMBL" id="MN873693">
    <property type="protein sequence ID" value="QIN54461.1"/>
    <property type="molecule type" value="Genomic_DNA"/>
</dbReference>
<name>A0A6G8MY32_9VIRU</name>
<evidence type="ECO:0000313" key="1">
    <source>
        <dbReference type="EMBL" id="QIN54461.1"/>
    </source>
</evidence>
<keyword evidence="2" id="KW-1185">Reference proteome</keyword>
<accession>A0A6G8MY32</accession>
<evidence type="ECO:0000313" key="2">
    <source>
        <dbReference type="Proteomes" id="UP001224087"/>
    </source>
</evidence>
<protein>
    <submittedName>
        <fullName evidence="1">Uncharacterized protein</fullName>
    </submittedName>
</protein>
<dbReference type="Proteomes" id="UP001224087">
    <property type="component" value="Segment"/>
</dbReference>
<proteinExistence type="predicted"/>
<gene>
    <name evidence="1" type="primary">ck336</name>
</gene>